<feature type="region of interest" description="Disordered" evidence="1">
    <location>
        <begin position="1"/>
        <end position="94"/>
    </location>
</feature>
<comment type="caution">
    <text evidence="2">The sequence shown here is derived from an EMBL/GenBank/DDBJ whole genome shotgun (WGS) entry which is preliminary data.</text>
</comment>
<keyword evidence="3" id="KW-1185">Reference proteome</keyword>
<protein>
    <submittedName>
        <fullName evidence="2">Uncharacterized protein</fullName>
    </submittedName>
</protein>
<organism evidence="2 3">
    <name type="scientific">Acrasis kona</name>
    <dbReference type="NCBI Taxonomy" id="1008807"/>
    <lineage>
        <taxon>Eukaryota</taxon>
        <taxon>Discoba</taxon>
        <taxon>Heterolobosea</taxon>
        <taxon>Tetramitia</taxon>
        <taxon>Eutetramitia</taxon>
        <taxon>Acrasidae</taxon>
        <taxon>Acrasis</taxon>
    </lineage>
</organism>
<name>A0AAW2YZS7_9EUKA</name>
<evidence type="ECO:0000256" key="1">
    <source>
        <dbReference type="SAM" id="MobiDB-lite"/>
    </source>
</evidence>
<feature type="non-terminal residue" evidence="2">
    <location>
        <position position="1"/>
    </location>
</feature>
<feature type="non-terminal residue" evidence="2">
    <location>
        <position position="94"/>
    </location>
</feature>
<feature type="compositionally biased region" description="Polar residues" evidence="1">
    <location>
        <begin position="1"/>
        <end position="10"/>
    </location>
</feature>
<feature type="compositionally biased region" description="Basic and acidic residues" evidence="1">
    <location>
        <begin position="15"/>
        <end position="28"/>
    </location>
</feature>
<dbReference type="EMBL" id="JAOPGA020000864">
    <property type="protein sequence ID" value="KAL0482503.1"/>
    <property type="molecule type" value="Genomic_DNA"/>
</dbReference>
<evidence type="ECO:0000313" key="2">
    <source>
        <dbReference type="EMBL" id="KAL0482503.1"/>
    </source>
</evidence>
<dbReference type="Proteomes" id="UP001431209">
    <property type="component" value="Unassembled WGS sequence"/>
</dbReference>
<proteinExistence type="predicted"/>
<reference evidence="2 3" key="1">
    <citation type="submission" date="2024-03" db="EMBL/GenBank/DDBJ databases">
        <title>The Acrasis kona genome and developmental transcriptomes reveal deep origins of eukaryotic multicellular pathways.</title>
        <authorList>
            <person name="Sheikh S."/>
            <person name="Fu C.-J."/>
            <person name="Brown M.W."/>
            <person name="Baldauf S.L."/>
        </authorList>
    </citation>
    <scope>NUCLEOTIDE SEQUENCE [LARGE SCALE GENOMIC DNA]</scope>
    <source>
        <strain evidence="2 3">ATCC MYA-3509</strain>
    </source>
</reference>
<feature type="compositionally biased region" description="Basic residues" evidence="1">
    <location>
        <begin position="74"/>
        <end position="83"/>
    </location>
</feature>
<evidence type="ECO:0000313" key="3">
    <source>
        <dbReference type="Proteomes" id="UP001431209"/>
    </source>
</evidence>
<sequence length="94" mass="10480">GFNDVESPQSPGGVVDEKANDELKESQNDSKSPIVMSDDDVAPKSNPLKRRRSLSPLSDVIEINDSSHDSTHGIRQRRSKRVKSYNEEETSLEI</sequence>
<dbReference type="AlphaFoldDB" id="A0AAW2YZS7"/>
<gene>
    <name evidence="2" type="ORF">AKO1_002782</name>
</gene>
<accession>A0AAW2YZS7</accession>